<reference evidence="1" key="1">
    <citation type="submission" date="2022-07" db="EMBL/GenBank/DDBJ databases">
        <title>Phylogenomic reconstructions and comparative analyses of Kickxellomycotina fungi.</title>
        <authorList>
            <person name="Reynolds N.K."/>
            <person name="Stajich J.E."/>
            <person name="Barry K."/>
            <person name="Grigoriev I.V."/>
            <person name="Crous P."/>
            <person name="Smith M.E."/>
        </authorList>
    </citation>
    <scope>NUCLEOTIDE SEQUENCE</scope>
    <source>
        <strain evidence="1">Benny 63K</strain>
    </source>
</reference>
<accession>A0ACC1II79</accession>
<comment type="caution">
    <text evidence="1">The sequence shown here is derived from an EMBL/GenBank/DDBJ whole genome shotgun (WGS) entry which is preliminary data.</text>
</comment>
<dbReference type="Proteomes" id="UP001150581">
    <property type="component" value="Unassembled WGS sequence"/>
</dbReference>
<dbReference type="EMBL" id="JANBPG010000571">
    <property type="protein sequence ID" value="KAJ1895407.1"/>
    <property type="molecule type" value="Genomic_DNA"/>
</dbReference>
<organism evidence="1 2">
    <name type="scientific">Kickxella alabastrina</name>
    <dbReference type="NCBI Taxonomy" id="61397"/>
    <lineage>
        <taxon>Eukaryota</taxon>
        <taxon>Fungi</taxon>
        <taxon>Fungi incertae sedis</taxon>
        <taxon>Zoopagomycota</taxon>
        <taxon>Kickxellomycotina</taxon>
        <taxon>Kickxellomycetes</taxon>
        <taxon>Kickxellales</taxon>
        <taxon>Kickxellaceae</taxon>
        <taxon>Kickxella</taxon>
    </lineage>
</organism>
<evidence type="ECO:0000313" key="1">
    <source>
        <dbReference type="EMBL" id="KAJ1895407.1"/>
    </source>
</evidence>
<protein>
    <submittedName>
        <fullName evidence="1">Uncharacterized protein</fullName>
    </submittedName>
</protein>
<name>A0ACC1II79_9FUNG</name>
<sequence>MVSDNAQLLEQATELFLRYWVRALTSLVLVAVAYLWTKRGYQAPYAPSDIFVPSTSTYPSKVYTSRSKISVSQFVNDFLHGRIELRDAHSGRGMEHIAQVVSFRFDLTLAWRIFRTFMSTSHTEYQDKRNVEKYVTTSDSLLEQVLGPDRLPLVGYFRDEVPEELENSLAVQMERIGKEYLDLNPNDRLLDVNSQWGDLAVYLAHDYQVPTCAIVATSSQLNHATNLSGESQVQRFLRFVTGDYRAVTQCLPAGLPLFTKVLAIDALDTIGTRNIPAFLRSVNEVMESGGRFMLQVTTTPSSLGYKPNRRAFSGHQQSIMGDSDNNRPEDGDGFKIQGEEEWSEHWWYHWFRQRYIQPGADTSMLISVEQVMGELQRAGFEVIQMESLTTDAATTTAVWCNRLCAAKRQIEIELGEDAYRAWELYLNWTQSLYSRGRLHKHFILAMKRA</sequence>
<gene>
    <name evidence="1" type="ORF">LPJ66_004612</name>
</gene>
<keyword evidence="2" id="KW-1185">Reference proteome</keyword>
<evidence type="ECO:0000313" key="2">
    <source>
        <dbReference type="Proteomes" id="UP001150581"/>
    </source>
</evidence>
<proteinExistence type="predicted"/>